<dbReference type="AlphaFoldDB" id="A0A7C8HZI6"/>
<feature type="domain" description="Heterokaryon incompatibility" evidence="1">
    <location>
        <begin position="1"/>
        <end position="144"/>
    </location>
</feature>
<dbReference type="PANTHER" id="PTHR33112:SF10">
    <property type="entry name" value="TOL"/>
    <property type="match status" value="1"/>
</dbReference>
<name>A0A7C8HZI6_9PLEO</name>
<dbReference type="OrthoDB" id="2958217at2759"/>
<proteinExistence type="predicted"/>
<evidence type="ECO:0000313" key="3">
    <source>
        <dbReference type="Proteomes" id="UP000481861"/>
    </source>
</evidence>
<dbReference type="PANTHER" id="PTHR33112">
    <property type="entry name" value="DOMAIN PROTEIN, PUTATIVE-RELATED"/>
    <property type="match status" value="1"/>
</dbReference>
<evidence type="ECO:0000259" key="1">
    <source>
        <dbReference type="Pfam" id="PF06985"/>
    </source>
</evidence>
<comment type="caution">
    <text evidence="2">The sequence shown here is derived from an EMBL/GenBank/DDBJ whole genome shotgun (WGS) entry which is preliminary data.</text>
</comment>
<gene>
    <name evidence="2" type="ORF">BDV95DRAFT_447192</name>
</gene>
<dbReference type="InterPro" id="IPR010730">
    <property type="entry name" value="HET"/>
</dbReference>
<feature type="non-terminal residue" evidence="2">
    <location>
        <position position="1"/>
    </location>
</feature>
<accession>A0A7C8HZI6</accession>
<reference evidence="2 3" key="1">
    <citation type="submission" date="2020-01" db="EMBL/GenBank/DDBJ databases">
        <authorList>
            <consortium name="DOE Joint Genome Institute"/>
            <person name="Haridas S."/>
            <person name="Albert R."/>
            <person name="Binder M."/>
            <person name="Bloem J."/>
            <person name="Labutti K."/>
            <person name="Salamov A."/>
            <person name="Andreopoulos B."/>
            <person name="Baker S.E."/>
            <person name="Barry K."/>
            <person name="Bills G."/>
            <person name="Bluhm B.H."/>
            <person name="Cannon C."/>
            <person name="Castanera R."/>
            <person name="Culley D.E."/>
            <person name="Daum C."/>
            <person name="Ezra D."/>
            <person name="Gonzalez J.B."/>
            <person name="Henrissat B."/>
            <person name="Kuo A."/>
            <person name="Liang C."/>
            <person name="Lipzen A."/>
            <person name="Lutzoni F."/>
            <person name="Magnuson J."/>
            <person name="Mondo S."/>
            <person name="Nolan M."/>
            <person name="Ohm R."/>
            <person name="Pangilinan J."/>
            <person name="Park H.-J.H."/>
            <person name="Ramirez L."/>
            <person name="Alfaro M."/>
            <person name="Sun H."/>
            <person name="Tritt A."/>
            <person name="Yoshinaga Y."/>
            <person name="Zwiers L.-H.L."/>
            <person name="Turgeon B.G."/>
            <person name="Goodwin S.B."/>
            <person name="Spatafora J.W."/>
            <person name="Crous P.W."/>
            <person name="Grigoriev I.V."/>
        </authorList>
    </citation>
    <scope>NUCLEOTIDE SEQUENCE [LARGE SCALE GENOMIC DNA]</scope>
    <source>
        <strain evidence="2 3">CBS 611.86</strain>
    </source>
</reference>
<feature type="non-terminal residue" evidence="2">
    <location>
        <position position="302"/>
    </location>
</feature>
<dbReference type="Proteomes" id="UP000481861">
    <property type="component" value="Unassembled WGS sequence"/>
</dbReference>
<dbReference type="EMBL" id="JAADJZ010000028">
    <property type="protein sequence ID" value="KAF2866314.1"/>
    <property type="molecule type" value="Genomic_DNA"/>
</dbReference>
<sequence length="302" mass="34380">YLTLSHRWPPEPILKLAKSTLSRLMENIAMEEIPLTFQHAVIVTRQLGYRYLWIDSLCIIQDSAYDWENESANMGDIYRGSVCTIAVLTNKDSPGSGCFVTRNPLKFLPYPFSNEKLGVIWARDPCQEMLNDNELHSRGWVLQERTLSPRTLIYGEEVMMWECVTCVTNELSPNFLTTPKYENTSNLWFNLKLVFKSLARMSSLRVACPDLFSFQASYNGLIEEYSKCRLTCSQDKLVAIHGIISKLEETTGMENVAGLWKDALPEGLLWYRAVDRSGHLSPAYSGPYRAPSWSWAAVDGPV</sequence>
<keyword evidence="3" id="KW-1185">Reference proteome</keyword>
<dbReference type="Pfam" id="PF06985">
    <property type="entry name" value="HET"/>
    <property type="match status" value="1"/>
</dbReference>
<evidence type="ECO:0000313" key="2">
    <source>
        <dbReference type="EMBL" id="KAF2866314.1"/>
    </source>
</evidence>
<organism evidence="2 3">
    <name type="scientific">Massariosphaeria phaeospora</name>
    <dbReference type="NCBI Taxonomy" id="100035"/>
    <lineage>
        <taxon>Eukaryota</taxon>
        <taxon>Fungi</taxon>
        <taxon>Dikarya</taxon>
        <taxon>Ascomycota</taxon>
        <taxon>Pezizomycotina</taxon>
        <taxon>Dothideomycetes</taxon>
        <taxon>Pleosporomycetidae</taxon>
        <taxon>Pleosporales</taxon>
        <taxon>Pleosporales incertae sedis</taxon>
        <taxon>Massariosphaeria</taxon>
    </lineage>
</organism>
<protein>
    <submittedName>
        <fullName evidence="2">Heterokaryon incompatibility protein-domain-containing protein</fullName>
    </submittedName>
</protein>